<sequence length="65" mass="7861">MMCPRQVLEFEWKFSKGLLQVHLIRQGPSHHQHRYLHPQAPPRPACHWKLMNLDLHPDFSWPSLR</sequence>
<name>A0A0A8Y0P5_ARUDO</name>
<accession>A0A0A8Y0P5</accession>
<proteinExistence type="predicted"/>
<organism evidence="1">
    <name type="scientific">Arundo donax</name>
    <name type="common">Giant reed</name>
    <name type="synonym">Donax arundinaceus</name>
    <dbReference type="NCBI Taxonomy" id="35708"/>
    <lineage>
        <taxon>Eukaryota</taxon>
        <taxon>Viridiplantae</taxon>
        <taxon>Streptophyta</taxon>
        <taxon>Embryophyta</taxon>
        <taxon>Tracheophyta</taxon>
        <taxon>Spermatophyta</taxon>
        <taxon>Magnoliopsida</taxon>
        <taxon>Liliopsida</taxon>
        <taxon>Poales</taxon>
        <taxon>Poaceae</taxon>
        <taxon>PACMAD clade</taxon>
        <taxon>Arundinoideae</taxon>
        <taxon>Arundineae</taxon>
        <taxon>Arundo</taxon>
    </lineage>
</organism>
<reference evidence="1" key="1">
    <citation type="submission" date="2014-09" db="EMBL/GenBank/DDBJ databases">
        <authorList>
            <person name="Magalhaes I.L.F."/>
            <person name="Oliveira U."/>
            <person name="Santos F.R."/>
            <person name="Vidigal T.H.D.A."/>
            <person name="Brescovit A.D."/>
            <person name="Santos A.J."/>
        </authorList>
    </citation>
    <scope>NUCLEOTIDE SEQUENCE</scope>
    <source>
        <tissue evidence="1">Shoot tissue taken approximately 20 cm above the soil surface</tissue>
    </source>
</reference>
<protein>
    <submittedName>
        <fullName evidence="1">Uncharacterized protein</fullName>
    </submittedName>
</protein>
<dbReference type="AlphaFoldDB" id="A0A0A8Y0P5"/>
<dbReference type="EMBL" id="GBRH01278141">
    <property type="protein sequence ID" value="JAD19754.1"/>
    <property type="molecule type" value="Transcribed_RNA"/>
</dbReference>
<evidence type="ECO:0000313" key="1">
    <source>
        <dbReference type="EMBL" id="JAD19754.1"/>
    </source>
</evidence>
<reference evidence="1" key="2">
    <citation type="journal article" date="2015" name="Data Brief">
        <title>Shoot transcriptome of the giant reed, Arundo donax.</title>
        <authorList>
            <person name="Barrero R.A."/>
            <person name="Guerrero F.D."/>
            <person name="Moolhuijzen P."/>
            <person name="Goolsby J.A."/>
            <person name="Tidwell J."/>
            <person name="Bellgard S.E."/>
            <person name="Bellgard M.I."/>
        </authorList>
    </citation>
    <scope>NUCLEOTIDE SEQUENCE</scope>
    <source>
        <tissue evidence="1">Shoot tissue taken approximately 20 cm above the soil surface</tissue>
    </source>
</reference>